<dbReference type="InterPro" id="IPR035965">
    <property type="entry name" value="PAS-like_dom_sf"/>
</dbReference>
<dbReference type="CDD" id="cd16922">
    <property type="entry name" value="HATPase_EvgS-ArcB-TorS-like"/>
    <property type="match status" value="1"/>
</dbReference>
<dbReference type="PROSITE" id="PS50109">
    <property type="entry name" value="HIS_KIN"/>
    <property type="match status" value="1"/>
</dbReference>
<keyword evidence="5" id="KW-0547">Nucleotide-binding</keyword>
<dbReference type="NCBIfam" id="TIGR00229">
    <property type="entry name" value="sensory_box"/>
    <property type="match status" value="1"/>
</dbReference>
<feature type="domain" description="Histidine kinase" evidence="11">
    <location>
        <begin position="442"/>
        <end position="663"/>
    </location>
</feature>
<dbReference type="SUPFAM" id="SSF55874">
    <property type="entry name" value="ATPase domain of HSP90 chaperone/DNA topoisomerase II/histidine kinase"/>
    <property type="match status" value="1"/>
</dbReference>
<evidence type="ECO:0000259" key="13">
    <source>
        <dbReference type="PROSITE" id="PS50839"/>
    </source>
</evidence>
<evidence type="ECO:0000256" key="9">
    <source>
        <dbReference type="SAM" id="Coils"/>
    </source>
</evidence>
<dbReference type="Pfam" id="PF00512">
    <property type="entry name" value="HisKA"/>
    <property type="match status" value="1"/>
</dbReference>
<keyword evidence="6 14" id="KW-0418">Kinase</keyword>
<dbReference type="CDD" id="cd00082">
    <property type="entry name" value="HisKA"/>
    <property type="match status" value="1"/>
</dbReference>
<dbReference type="InterPro" id="IPR000014">
    <property type="entry name" value="PAS"/>
</dbReference>
<feature type="domain" description="CHASE" evidence="13">
    <location>
        <begin position="102"/>
        <end position="185"/>
    </location>
</feature>
<dbReference type="AlphaFoldDB" id="A0A0J8D9Z1"/>
<dbReference type="Pfam" id="PF13426">
    <property type="entry name" value="PAS_9"/>
    <property type="match status" value="1"/>
</dbReference>
<evidence type="ECO:0000256" key="10">
    <source>
        <dbReference type="SAM" id="Phobius"/>
    </source>
</evidence>
<evidence type="ECO:0000313" key="15">
    <source>
        <dbReference type="Proteomes" id="UP000036756"/>
    </source>
</evidence>
<name>A0A0J8D9Z1_CLOCY</name>
<gene>
    <name evidence="14" type="primary">resE</name>
    <name evidence="14" type="ORF">CLCY_1c03630</name>
</gene>
<dbReference type="PRINTS" id="PR00344">
    <property type="entry name" value="BCTRLSENSOR"/>
</dbReference>
<dbReference type="SMART" id="SM00387">
    <property type="entry name" value="HATPase_c"/>
    <property type="match status" value="1"/>
</dbReference>
<keyword evidence="10" id="KW-0472">Membrane</keyword>
<dbReference type="Gene3D" id="3.30.565.10">
    <property type="entry name" value="Histidine kinase-like ATPase, C-terminal domain"/>
    <property type="match status" value="1"/>
</dbReference>
<evidence type="ECO:0000259" key="12">
    <source>
        <dbReference type="PROSITE" id="PS50113"/>
    </source>
</evidence>
<dbReference type="InterPro" id="IPR004358">
    <property type="entry name" value="Sig_transdc_His_kin-like_C"/>
</dbReference>
<dbReference type="RefSeq" id="WP_082141823.1">
    <property type="nucleotide sequence ID" value="NZ_LFVU01000028.1"/>
</dbReference>
<keyword evidence="10" id="KW-1133">Transmembrane helix</keyword>
<reference evidence="14 15" key="1">
    <citation type="submission" date="2015-06" db="EMBL/GenBank/DDBJ databases">
        <title>Draft genome sequence of the purine-degrading Clostridium cylindrosporum HC-1 (DSM 605).</title>
        <authorList>
            <person name="Poehlein A."/>
            <person name="Schiel-Bengelsdorf B."/>
            <person name="Bengelsdorf F."/>
            <person name="Daniel R."/>
            <person name="Duerre P."/>
        </authorList>
    </citation>
    <scope>NUCLEOTIDE SEQUENCE [LARGE SCALE GENOMIC DNA]</scope>
    <source>
        <strain evidence="14 15">DSM 605</strain>
    </source>
</reference>
<accession>A0A0J8D9Z1</accession>
<organism evidence="14 15">
    <name type="scientific">Clostridium cylindrosporum DSM 605</name>
    <dbReference type="NCBI Taxonomy" id="1121307"/>
    <lineage>
        <taxon>Bacteria</taxon>
        <taxon>Bacillati</taxon>
        <taxon>Bacillota</taxon>
        <taxon>Clostridia</taxon>
        <taxon>Eubacteriales</taxon>
        <taxon>Clostridiaceae</taxon>
        <taxon>Clostridium</taxon>
    </lineage>
</organism>
<keyword evidence="8" id="KW-0902">Two-component regulatory system</keyword>
<proteinExistence type="predicted"/>
<evidence type="ECO:0000256" key="1">
    <source>
        <dbReference type="ARBA" id="ARBA00000085"/>
    </source>
</evidence>
<keyword evidence="10" id="KW-0812">Transmembrane</keyword>
<dbReference type="InterPro" id="IPR036097">
    <property type="entry name" value="HisK_dim/P_sf"/>
</dbReference>
<feature type="transmembrane region" description="Helical" evidence="10">
    <location>
        <begin position="7"/>
        <end position="28"/>
    </location>
</feature>
<keyword evidence="9" id="KW-0175">Coiled coil</keyword>
<dbReference type="FunFam" id="3.30.565.10:FF:000037">
    <property type="entry name" value="Hybrid sensor histidine kinase/response regulator"/>
    <property type="match status" value="1"/>
</dbReference>
<evidence type="ECO:0000256" key="6">
    <source>
        <dbReference type="ARBA" id="ARBA00022777"/>
    </source>
</evidence>
<comment type="catalytic activity">
    <reaction evidence="1">
        <text>ATP + protein L-histidine = ADP + protein N-phospho-L-histidine.</text>
        <dbReference type="EC" id="2.7.13.3"/>
    </reaction>
</comment>
<dbReference type="OrthoDB" id="9813394at2"/>
<dbReference type="InterPro" id="IPR003661">
    <property type="entry name" value="HisK_dim/P_dom"/>
</dbReference>
<evidence type="ECO:0000256" key="4">
    <source>
        <dbReference type="ARBA" id="ARBA00022679"/>
    </source>
</evidence>
<dbReference type="InterPro" id="IPR000700">
    <property type="entry name" value="PAS-assoc_C"/>
</dbReference>
<dbReference type="InterPro" id="IPR036890">
    <property type="entry name" value="HATPase_C_sf"/>
</dbReference>
<dbReference type="InterPro" id="IPR006189">
    <property type="entry name" value="CHASE_dom"/>
</dbReference>
<dbReference type="SUPFAM" id="SSF47384">
    <property type="entry name" value="Homodimeric domain of signal transducing histidine kinase"/>
    <property type="match status" value="1"/>
</dbReference>
<dbReference type="STRING" id="1121307.CLCY_1c03630"/>
<evidence type="ECO:0000313" key="14">
    <source>
        <dbReference type="EMBL" id="KMT21129.1"/>
    </source>
</evidence>
<comment type="caution">
    <text evidence="14">The sequence shown here is derived from an EMBL/GenBank/DDBJ whole genome shotgun (WGS) entry which is preliminary data.</text>
</comment>
<evidence type="ECO:0000259" key="11">
    <source>
        <dbReference type="PROSITE" id="PS50109"/>
    </source>
</evidence>
<keyword evidence="4 14" id="KW-0808">Transferase</keyword>
<keyword evidence="15" id="KW-1185">Reference proteome</keyword>
<dbReference type="PANTHER" id="PTHR43711:SF26">
    <property type="entry name" value="SENSOR HISTIDINE KINASE RCSC"/>
    <property type="match status" value="1"/>
</dbReference>
<dbReference type="PROSITE" id="PS50839">
    <property type="entry name" value="CHASE"/>
    <property type="match status" value="1"/>
</dbReference>
<keyword evidence="3" id="KW-0597">Phosphoprotein</keyword>
<dbReference type="InterPro" id="IPR050736">
    <property type="entry name" value="Sensor_HK_Regulatory"/>
</dbReference>
<keyword evidence="7" id="KW-0067">ATP-binding</keyword>
<dbReference type="PATRIC" id="fig|1121307.3.peg.728"/>
<feature type="domain" description="PAC" evidence="12">
    <location>
        <begin position="367"/>
        <end position="418"/>
    </location>
</feature>
<feature type="coiled-coil region" evidence="9">
    <location>
        <begin position="408"/>
        <end position="435"/>
    </location>
</feature>
<dbReference type="Gene3D" id="3.30.450.20">
    <property type="entry name" value="PAS domain"/>
    <property type="match status" value="1"/>
</dbReference>
<dbReference type="GO" id="GO:0005524">
    <property type="term" value="F:ATP binding"/>
    <property type="evidence" value="ECO:0007669"/>
    <property type="project" value="UniProtKB-KW"/>
</dbReference>
<sequence length="698" mass="80914">MKRYKIHICAFIFSIFIFVVGNITVDLYEKNQIEQKRSDLTAEGNKIANAISQYVNTSISISHTLSYIIAQNGGTEDIGRIVKGFMENYNFGYLIEIAPAGIIKYVYPEVEENDVFLNENIYERQPNLNVEESLAKYNKQLYVSDVLTLFSGEKAMIARAPVFLNNTGKRDKWGYVNCIIKETELKKLIKKDFEKKYKYEIYSINENKSEDEISTILSNTQDKIKDPEKIFIRFPNAYWVFSIDKESLVDSIPLFSLGRIITIFITIVSYITLYLLIKYPVILKEQMLEIRYANYKAKKSEEKYRSFFEMSPDYIFIINTKNNSIVEANKAFIESTGVKNISDIKYNEIFSNNKDMIYNILYKKKLSGLEVEMVSKDGEYKEVEINSIVLTEDDYPVKVLCVGRDLSEKRKMEKIQREKEEKEKLLSEALEYDKIKTEFFANMSHELRTPLNVILGSLQLVNLNLKKEGNIRGSVEKNNQIIKQNCYRLLRIISNIIDITKFDSNYLHLELKTLNIVSLVEDITLSIVDYARSKEINVEFDTDIEEFYIKCDSDKIERIILNLLSNAIKFTRANDSIFVNIYDLDESIRICIKDTGIGIPQENLNTIFERFRQVNKSFIREHEGSGIGLSLVKSLVEMHGGNIWVESVYGEGSEFYINLPKNYFSTDAQDECAADLIGKSDHDLVEKISIEFSDIYFN</sequence>
<evidence type="ECO:0000256" key="7">
    <source>
        <dbReference type="ARBA" id="ARBA00022840"/>
    </source>
</evidence>
<evidence type="ECO:0000256" key="3">
    <source>
        <dbReference type="ARBA" id="ARBA00022553"/>
    </source>
</evidence>
<evidence type="ECO:0000256" key="8">
    <source>
        <dbReference type="ARBA" id="ARBA00023012"/>
    </source>
</evidence>
<dbReference type="PROSITE" id="PS50113">
    <property type="entry name" value="PAC"/>
    <property type="match status" value="1"/>
</dbReference>
<evidence type="ECO:0000256" key="2">
    <source>
        <dbReference type="ARBA" id="ARBA00012438"/>
    </source>
</evidence>
<dbReference type="EC" id="2.7.13.3" evidence="2"/>
<dbReference type="Gene3D" id="1.10.287.130">
    <property type="match status" value="1"/>
</dbReference>
<dbReference type="SUPFAM" id="SSF55785">
    <property type="entry name" value="PYP-like sensor domain (PAS domain)"/>
    <property type="match status" value="1"/>
</dbReference>
<dbReference type="EMBL" id="LFVU01000028">
    <property type="protein sequence ID" value="KMT21129.1"/>
    <property type="molecule type" value="Genomic_DNA"/>
</dbReference>
<dbReference type="GO" id="GO:0000155">
    <property type="term" value="F:phosphorelay sensor kinase activity"/>
    <property type="evidence" value="ECO:0007669"/>
    <property type="project" value="InterPro"/>
</dbReference>
<protein>
    <recommendedName>
        <fullName evidence="2">histidine kinase</fullName>
        <ecNumber evidence="2">2.7.13.3</ecNumber>
    </recommendedName>
</protein>
<dbReference type="PANTHER" id="PTHR43711">
    <property type="entry name" value="TWO-COMPONENT HISTIDINE KINASE"/>
    <property type="match status" value="1"/>
</dbReference>
<evidence type="ECO:0000256" key="5">
    <source>
        <dbReference type="ARBA" id="ARBA00022741"/>
    </source>
</evidence>
<dbReference type="Proteomes" id="UP000036756">
    <property type="component" value="Unassembled WGS sequence"/>
</dbReference>
<feature type="transmembrane region" description="Helical" evidence="10">
    <location>
        <begin position="254"/>
        <end position="277"/>
    </location>
</feature>
<dbReference type="SMART" id="SM00388">
    <property type="entry name" value="HisKA"/>
    <property type="match status" value="1"/>
</dbReference>
<dbReference type="InterPro" id="IPR005467">
    <property type="entry name" value="His_kinase_dom"/>
</dbReference>
<dbReference type="Pfam" id="PF02518">
    <property type="entry name" value="HATPase_c"/>
    <property type="match status" value="1"/>
</dbReference>
<dbReference type="InterPro" id="IPR003594">
    <property type="entry name" value="HATPase_dom"/>
</dbReference>